<accession>A0ABS7D8N3</accession>
<keyword evidence="2" id="KW-1185">Reference proteome</keyword>
<dbReference type="RefSeq" id="WP_219873542.1">
    <property type="nucleotide sequence ID" value="NZ_JAHZIJ010000012.1"/>
</dbReference>
<comment type="caution">
    <text evidence="1">The sequence shown here is derived from an EMBL/GenBank/DDBJ whole genome shotgun (WGS) entry which is preliminary data.</text>
</comment>
<gene>
    <name evidence="1" type="ORF">K0T92_16310</name>
</gene>
<evidence type="ECO:0000313" key="2">
    <source>
        <dbReference type="Proteomes" id="UP000812277"/>
    </source>
</evidence>
<reference evidence="1 2" key="1">
    <citation type="submission" date="2021-07" db="EMBL/GenBank/DDBJ databases">
        <title>Paenibacillus radiodurans sp. nov., isolated from the southeastern edge of Tengger Desert.</title>
        <authorList>
            <person name="Zhang G."/>
        </authorList>
    </citation>
    <scope>NUCLEOTIDE SEQUENCE [LARGE SCALE GENOMIC DNA]</scope>
    <source>
        <strain evidence="1 2">DT7-4</strain>
    </source>
</reference>
<proteinExistence type="predicted"/>
<name>A0ABS7D8N3_9BACL</name>
<dbReference type="EMBL" id="JAHZIJ010000012">
    <property type="protein sequence ID" value="MBW7476297.1"/>
    <property type="molecule type" value="Genomic_DNA"/>
</dbReference>
<dbReference type="Proteomes" id="UP000812277">
    <property type="component" value="Unassembled WGS sequence"/>
</dbReference>
<organism evidence="1 2">
    <name type="scientific">Paenibacillus oenotherae</name>
    <dbReference type="NCBI Taxonomy" id="1435645"/>
    <lineage>
        <taxon>Bacteria</taxon>
        <taxon>Bacillati</taxon>
        <taxon>Bacillota</taxon>
        <taxon>Bacilli</taxon>
        <taxon>Bacillales</taxon>
        <taxon>Paenibacillaceae</taxon>
        <taxon>Paenibacillus</taxon>
    </lineage>
</organism>
<evidence type="ECO:0000313" key="1">
    <source>
        <dbReference type="EMBL" id="MBW7476297.1"/>
    </source>
</evidence>
<sequence>MTIKFEKLDQILRQNAGTLFEKEIEDDMFLDYAISLKTMPLEEMTKRSWSLPESDLDEESDYEEEPVLPELLIKYLEKEADEEL</sequence>
<protein>
    <submittedName>
        <fullName evidence="1">Uncharacterized protein</fullName>
    </submittedName>
</protein>